<accession>A0A8B6G6G5</accession>
<gene>
    <name evidence="1" type="ORF">MGAL_10B049410</name>
</gene>
<name>A0A8B6G6G5_MYTGA</name>
<protein>
    <submittedName>
        <fullName evidence="1">Uncharacterized protein</fullName>
    </submittedName>
</protein>
<dbReference type="OrthoDB" id="10071880at2759"/>
<dbReference type="AlphaFoldDB" id="A0A8B6G6G5"/>
<dbReference type="EMBL" id="UYJE01007942">
    <property type="protein sequence ID" value="VDI59440.1"/>
    <property type="molecule type" value="Genomic_DNA"/>
</dbReference>
<evidence type="ECO:0000313" key="1">
    <source>
        <dbReference type="EMBL" id="VDI59440.1"/>
    </source>
</evidence>
<keyword evidence="2" id="KW-1185">Reference proteome</keyword>
<comment type="caution">
    <text evidence="1">The sequence shown here is derived from an EMBL/GenBank/DDBJ whole genome shotgun (WGS) entry which is preliminary data.</text>
</comment>
<reference evidence="1" key="1">
    <citation type="submission" date="2018-11" db="EMBL/GenBank/DDBJ databases">
        <authorList>
            <person name="Alioto T."/>
            <person name="Alioto T."/>
        </authorList>
    </citation>
    <scope>NUCLEOTIDE SEQUENCE</scope>
</reference>
<sequence>METVLLKPKDILLHMCQSEENLWTQRDASESSVSTDLGSSILRECKCLRKIHDHFSNLNKRKCCMSLAVCKTTFSNFRVVRNDGRDNGIEEGAMSKTLIDNSQLVSELDEKEFRVFRYAYMCASYPVLGAPDPPSPQTPPLTPTGQGNIRKVLLN</sequence>
<evidence type="ECO:0000313" key="2">
    <source>
        <dbReference type="Proteomes" id="UP000596742"/>
    </source>
</evidence>
<organism evidence="1 2">
    <name type="scientific">Mytilus galloprovincialis</name>
    <name type="common">Mediterranean mussel</name>
    <dbReference type="NCBI Taxonomy" id="29158"/>
    <lineage>
        <taxon>Eukaryota</taxon>
        <taxon>Metazoa</taxon>
        <taxon>Spiralia</taxon>
        <taxon>Lophotrochozoa</taxon>
        <taxon>Mollusca</taxon>
        <taxon>Bivalvia</taxon>
        <taxon>Autobranchia</taxon>
        <taxon>Pteriomorphia</taxon>
        <taxon>Mytilida</taxon>
        <taxon>Mytiloidea</taxon>
        <taxon>Mytilidae</taxon>
        <taxon>Mytilinae</taxon>
        <taxon>Mytilus</taxon>
    </lineage>
</organism>
<dbReference type="Proteomes" id="UP000596742">
    <property type="component" value="Unassembled WGS sequence"/>
</dbReference>
<proteinExistence type="predicted"/>